<dbReference type="RefSeq" id="WP_253968582.1">
    <property type="nucleotide sequence ID" value="NZ_JAMFTH010000004.1"/>
</dbReference>
<organism evidence="2 3">
    <name type="scientific">Gilvimarinus xylanilyticus</name>
    <dbReference type="NCBI Taxonomy" id="2944139"/>
    <lineage>
        <taxon>Bacteria</taxon>
        <taxon>Pseudomonadati</taxon>
        <taxon>Pseudomonadota</taxon>
        <taxon>Gammaproteobacteria</taxon>
        <taxon>Cellvibrionales</taxon>
        <taxon>Cellvibrionaceae</taxon>
        <taxon>Gilvimarinus</taxon>
    </lineage>
</organism>
<dbReference type="Proteomes" id="UP001139319">
    <property type="component" value="Unassembled WGS sequence"/>
</dbReference>
<gene>
    <name evidence="2" type="ORF">M6D89_13375</name>
</gene>
<evidence type="ECO:0000256" key="1">
    <source>
        <dbReference type="SAM" id="Coils"/>
    </source>
</evidence>
<keyword evidence="3" id="KW-1185">Reference proteome</keyword>
<evidence type="ECO:0000313" key="3">
    <source>
        <dbReference type="Proteomes" id="UP001139319"/>
    </source>
</evidence>
<accession>A0A9X2I5H8</accession>
<name>A0A9X2I5H8_9GAMM</name>
<protein>
    <submittedName>
        <fullName evidence="2">Uncharacterized protein</fullName>
    </submittedName>
</protein>
<sequence length="108" mass="12094">MTNHTAPDQPLSFSFGATDKTVGSAKQLEANSNNATLQQQLEEKKQQLIKQGVEISELKLENYRLKQELADTQARQAAVEQHLERAEAQMALIEQLLDEDKTEGNLSE</sequence>
<reference evidence="2" key="2">
    <citation type="submission" date="2023-01" db="EMBL/GenBank/DDBJ databases">
        <title>Gilvimarinus xylanilyticus HB14 isolated from Caulerpa lentillifera aquaculture base in Hainan, China.</title>
        <authorList>
            <person name="Zhang Y.-J."/>
        </authorList>
    </citation>
    <scope>NUCLEOTIDE SEQUENCE</scope>
    <source>
        <strain evidence="2">HB14</strain>
    </source>
</reference>
<keyword evidence="1" id="KW-0175">Coiled coil</keyword>
<comment type="caution">
    <text evidence="2">The sequence shown here is derived from an EMBL/GenBank/DDBJ whole genome shotgun (WGS) entry which is preliminary data.</text>
</comment>
<feature type="coiled-coil region" evidence="1">
    <location>
        <begin position="25"/>
        <end position="103"/>
    </location>
</feature>
<evidence type="ECO:0000313" key="2">
    <source>
        <dbReference type="EMBL" id="MCP8900291.1"/>
    </source>
</evidence>
<dbReference type="AlphaFoldDB" id="A0A9X2I5H8"/>
<reference evidence="2" key="1">
    <citation type="submission" date="2022-05" db="EMBL/GenBank/DDBJ databases">
        <authorList>
            <person name="Sun H.-N."/>
        </authorList>
    </citation>
    <scope>NUCLEOTIDE SEQUENCE</scope>
    <source>
        <strain evidence="2">HB14</strain>
    </source>
</reference>
<dbReference type="EMBL" id="JAMFTH010000004">
    <property type="protein sequence ID" value="MCP8900291.1"/>
    <property type="molecule type" value="Genomic_DNA"/>
</dbReference>
<proteinExistence type="predicted"/>